<dbReference type="InterPro" id="IPR048125">
    <property type="entry name" value="CBS_CbpB"/>
</dbReference>
<name>A0A1G8ZK25_9LACT</name>
<gene>
    <name evidence="3" type="ORF">SAMN04488098_10154</name>
</gene>
<sequence length="172" mass="19592">MIGEKIKSLLISSEGALVKPAEEVAVVGLKNRLNHALLILTSDKYAVVPVLDDESKMCGLISMPTIFQAIMNIEDVEFEKLGEIEVREVMDTDYPVVKEDFELEEVLHALVNHAFITVVDDDNYFKGIITRSEILKGTNRIAHEFEKLYDVREKTQEKLNRDEEVKKESVLK</sequence>
<protein>
    <submittedName>
        <fullName evidence="3">CBS domain-containing protein</fullName>
    </submittedName>
</protein>
<dbReference type="STRING" id="426701.SAMN04488098_10154"/>
<dbReference type="SUPFAM" id="SSF54631">
    <property type="entry name" value="CBS-domain pair"/>
    <property type="match status" value="1"/>
</dbReference>
<dbReference type="PANTHER" id="PTHR43080:SF30">
    <property type="entry name" value="CYCLIC DI-AMP RECEPTOR B"/>
    <property type="match status" value="1"/>
</dbReference>
<organism evidence="3 4">
    <name type="scientific">Alkalibacterium thalassium</name>
    <dbReference type="NCBI Taxonomy" id="426701"/>
    <lineage>
        <taxon>Bacteria</taxon>
        <taxon>Bacillati</taxon>
        <taxon>Bacillota</taxon>
        <taxon>Bacilli</taxon>
        <taxon>Lactobacillales</taxon>
        <taxon>Carnobacteriaceae</taxon>
        <taxon>Alkalibacterium</taxon>
    </lineage>
</organism>
<dbReference type="Pfam" id="PF00571">
    <property type="entry name" value="CBS"/>
    <property type="match status" value="2"/>
</dbReference>
<feature type="domain" description="CBS" evidence="2">
    <location>
        <begin position="86"/>
        <end position="136"/>
    </location>
</feature>
<dbReference type="EMBL" id="FNFK01000015">
    <property type="protein sequence ID" value="SDK15378.1"/>
    <property type="molecule type" value="Genomic_DNA"/>
</dbReference>
<dbReference type="InterPro" id="IPR000644">
    <property type="entry name" value="CBS_dom"/>
</dbReference>
<reference evidence="4" key="1">
    <citation type="submission" date="2016-10" db="EMBL/GenBank/DDBJ databases">
        <authorList>
            <person name="Varghese N."/>
            <person name="Submissions S."/>
        </authorList>
    </citation>
    <scope>NUCLEOTIDE SEQUENCE [LARGE SCALE GENOMIC DNA]</scope>
    <source>
        <strain evidence="4">DSM 19181</strain>
    </source>
</reference>
<evidence type="ECO:0000313" key="3">
    <source>
        <dbReference type="EMBL" id="SDK15378.1"/>
    </source>
</evidence>
<evidence type="ECO:0000313" key="4">
    <source>
        <dbReference type="Proteomes" id="UP000199433"/>
    </source>
</evidence>
<dbReference type="NCBIfam" id="NF041630">
    <property type="entry name" value="CBS_CbpB"/>
    <property type="match status" value="1"/>
</dbReference>
<dbReference type="PANTHER" id="PTHR43080">
    <property type="entry name" value="CBS DOMAIN-CONTAINING PROTEIN CBSX3, MITOCHONDRIAL"/>
    <property type="match status" value="1"/>
</dbReference>
<keyword evidence="4" id="KW-1185">Reference proteome</keyword>
<dbReference type="Proteomes" id="UP000199433">
    <property type="component" value="Unassembled WGS sequence"/>
</dbReference>
<accession>A0A1G8ZK25</accession>
<dbReference type="InterPro" id="IPR051257">
    <property type="entry name" value="Diverse_CBS-Domain"/>
</dbReference>
<dbReference type="AlphaFoldDB" id="A0A1G8ZK25"/>
<dbReference type="CDD" id="cd04643">
    <property type="entry name" value="CBS_pair_bac"/>
    <property type="match status" value="1"/>
</dbReference>
<evidence type="ECO:0000259" key="2">
    <source>
        <dbReference type="Pfam" id="PF00571"/>
    </source>
</evidence>
<dbReference type="Gene3D" id="3.10.580.10">
    <property type="entry name" value="CBS-domain"/>
    <property type="match status" value="1"/>
</dbReference>
<dbReference type="InterPro" id="IPR046342">
    <property type="entry name" value="CBS_dom_sf"/>
</dbReference>
<dbReference type="OrthoDB" id="2375431at2"/>
<feature type="domain" description="CBS" evidence="2">
    <location>
        <begin position="23"/>
        <end position="71"/>
    </location>
</feature>
<proteinExistence type="predicted"/>
<evidence type="ECO:0000256" key="1">
    <source>
        <dbReference type="ARBA" id="ARBA00023122"/>
    </source>
</evidence>
<keyword evidence="1" id="KW-0129">CBS domain</keyword>
<dbReference type="RefSeq" id="WP_091266266.1">
    <property type="nucleotide sequence ID" value="NZ_FNFK01000015.1"/>
</dbReference>